<name>A0A484RDM6_9ZZZZ</name>
<sequence>MGGDDAGQVLRRTRRAQDIQQALKCSVARGAGQRQATSADHVIGQPQRGGAGALARGCLRF</sequence>
<reference evidence="1" key="1">
    <citation type="submission" date="2019-03" db="EMBL/GenBank/DDBJ databases">
        <authorList>
            <person name="Danneels B."/>
        </authorList>
    </citation>
    <scope>NUCLEOTIDE SEQUENCE</scope>
</reference>
<organism evidence="1">
    <name type="scientific">plant metagenome</name>
    <dbReference type="NCBI Taxonomy" id="1297885"/>
    <lineage>
        <taxon>unclassified sequences</taxon>
        <taxon>metagenomes</taxon>
        <taxon>organismal metagenomes</taxon>
    </lineage>
</organism>
<evidence type="ECO:0000313" key="1">
    <source>
        <dbReference type="EMBL" id="VFR47491.1"/>
    </source>
</evidence>
<dbReference type="EMBL" id="CAADIG010000024">
    <property type="protein sequence ID" value="VFR47491.1"/>
    <property type="molecule type" value="Genomic_DNA"/>
</dbReference>
<dbReference type="EMBL" id="CAADID010000002">
    <property type="protein sequence ID" value="VFR57894.1"/>
    <property type="molecule type" value="Genomic_DNA"/>
</dbReference>
<proteinExistence type="predicted"/>
<protein>
    <submittedName>
        <fullName evidence="1">Uncharacterized protein</fullName>
    </submittedName>
</protein>
<gene>
    <name evidence="1" type="ORF">ANT2_4559</name>
    <name evidence="2" type="ORF">ANT3_4534</name>
</gene>
<accession>A0A484RDM6</accession>
<evidence type="ECO:0000313" key="2">
    <source>
        <dbReference type="EMBL" id="VFR57894.1"/>
    </source>
</evidence>
<dbReference type="AlphaFoldDB" id="A0A484RDM6"/>